<dbReference type="Proteomes" id="UP000032452">
    <property type="component" value="Unassembled WGS sequence"/>
</dbReference>
<evidence type="ECO:0000259" key="2">
    <source>
        <dbReference type="SMART" id="SM00305"/>
    </source>
</evidence>
<name>A0A0D8ZVE9_9CYAN</name>
<dbReference type="PANTHER" id="PTHR42680:SF3">
    <property type="entry name" value="DCTP DEAMINASE"/>
    <property type="match status" value="1"/>
</dbReference>
<dbReference type="OrthoDB" id="9780956at2"/>
<dbReference type="Gene3D" id="2.70.40.10">
    <property type="match status" value="2"/>
</dbReference>
<dbReference type="InterPro" id="IPR011962">
    <property type="entry name" value="dCTP_deaminase"/>
</dbReference>
<dbReference type="RefSeq" id="WP_045055362.1">
    <property type="nucleotide sequence ID" value="NZ_CAWMDP010000057.1"/>
</dbReference>
<protein>
    <submittedName>
        <fullName evidence="4">Deoxycytidine triphosphate deaminase</fullName>
    </submittedName>
</protein>
<dbReference type="InterPro" id="IPR006141">
    <property type="entry name" value="Intein_N"/>
</dbReference>
<evidence type="ECO:0000313" key="5">
    <source>
        <dbReference type="Proteomes" id="UP000032452"/>
    </source>
</evidence>
<sequence length="578" mass="65845">MIKNDIWITKMASEGMIVPFEAKLIRKHQHNPALPLQPVISYGLSSYGYDIRLSPAEFRIFRHIPGTVVDPKKFNPENLEQTQLHTDNSGNYFILPAHSYGLGVALEKLKVPANITVICIGKSSYARCFRGDTRVALADGTSPTLEEMSRRAENGEQFWGYSIGQHGRIIVTLLESPRYIGRDSLLKVTLDNNQSIFCTPDHLFLTRDGRMVEAHTLKPQDSLMPLYRQLARGYEMVYQPLNGYLYPTHRLSDEWNLRNNIYEDISNTHRHHVDFNRLNNNPWNIMRMDASEHIRLHNSENYSQDFDPNEHGEAISEAIARLKQDPQWNAMFSEQQREKALNFWHDPKYAEARQRVISGRQNCSDATRQAHRQAMLEYYNDAKARALTGSHSREVWAKDDGTRRFHQSQLMKKLVDASKTRHEITANVLRDALDRTGSIRGAARLLNCDRSASRRFLDVIHAFRGQPLKNHKVVSVEDVPGTHDVYCLTVPEAGNFALEAGVFVHNCGIIANLTPAEAAWRGHLTLEFSNSSSADCRIYANEGVVQLLFLEGEPCATSYDDRQGKYQDQAEVVTLAKV</sequence>
<dbReference type="AlphaFoldDB" id="A0A0D8ZVE9"/>
<dbReference type="InterPro" id="IPR003587">
    <property type="entry name" value="Hint_dom_N"/>
</dbReference>
<dbReference type="InterPro" id="IPR003586">
    <property type="entry name" value="Hint_dom_C"/>
</dbReference>
<dbReference type="PROSITE" id="PS50817">
    <property type="entry name" value="INTEIN_N_TER"/>
    <property type="match status" value="1"/>
</dbReference>
<feature type="domain" description="Hint" evidence="3">
    <location>
        <begin position="126"/>
        <end position="227"/>
    </location>
</feature>
<dbReference type="SMART" id="SM00305">
    <property type="entry name" value="HintC"/>
    <property type="match status" value="1"/>
</dbReference>
<dbReference type="GO" id="GO:0015949">
    <property type="term" value="P:nucleobase-containing small molecule interconversion"/>
    <property type="evidence" value="ECO:0007669"/>
    <property type="project" value="TreeGrafter"/>
</dbReference>
<keyword evidence="1" id="KW-0546">Nucleotide metabolism</keyword>
<dbReference type="Gene3D" id="2.170.16.10">
    <property type="entry name" value="Hedgehog/Intein (Hint) domain"/>
    <property type="match status" value="2"/>
</dbReference>
<dbReference type="PANTHER" id="PTHR42680">
    <property type="entry name" value="DCTP DEAMINASE"/>
    <property type="match status" value="1"/>
</dbReference>
<dbReference type="GO" id="GO:0008829">
    <property type="term" value="F:dCTP deaminase activity"/>
    <property type="evidence" value="ECO:0007669"/>
    <property type="project" value="InterPro"/>
</dbReference>
<dbReference type="STRING" id="1618023.UH38_14420"/>
<dbReference type="InterPro" id="IPR036157">
    <property type="entry name" value="dUTPase-like_sf"/>
</dbReference>
<dbReference type="SUPFAM" id="SSF51294">
    <property type="entry name" value="Hedgehog/intein (Hint) domain"/>
    <property type="match status" value="1"/>
</dbReference>
<reference evidence="4 5" key="1">
    <citation type="submission" date="2015-02" db="EMBL/GenBank/DDBJ databases">
        <title>Draft genome of a novel marine cyanobacterium (Chroococcales) isolated from South Atlantic Ocean.</title>
        <authorList>
            <person name="Rigonato J."/>
            <person name="Alvarenga D.O."/>
            <person name="Branco L.H."/>
            <person name="Varani A.M."/>
            <person name="Brandini F.P."/>
            <person name="Fiore M.F."/>
        </authorList>
    </citation>
    <scope>NUCLEOTIDE SEQUENCE [LARGE SCALE GENOMIC DNA]</scope>
    <source>
        <strain evidence="4 5">CENA595</strain>
    </source>
</reference>
<keyword evidence="5" id="KW-1185">Reference proteome</keyword>
<feature type="domain" description="Hint" evidence="2">
    <location>
        <begin position="465"/>
        <end position="512"/>
    </location>
</feature>
<dbReference type="EMBL" id="JYON01000014">
    <property type="protein sequence ID" value="KJH71196.1"/>
    <property type="molecule type" value="Genomic_DNA"/>
</dbReference>
<proteinExistence type="predicted"/>
<dbReference type="NCBIfam" id="TIGR01443">
    <property type="entry name" value="intein_Cterm"/>
    <property type="match status" value="1"/>
</dbReference>
<dbReference type="SMART" id="SM00306">
    <property type="entry name" value="HintN"/>
    <property type="match status" value="1"/>
</dbReference>
<dbReference type="PROSITE" id="PS50818">
    <property type="entry name" value="INTEIN_C_TER"/>
    <property type="match status" value="1"/>
</dbReference>
<comment type="caution">
    <text evidence="4">The sequence shown here is derived from an EMBL/GenBank/DDBJ whole genome shotgun (WGS) entry which is preliminary data.</text>
</comment>
<dbReference type="SUPFAM" id="SSF51283">
    <property type="entry name" value="dUTPase-like"/>
    <property type="match status" value="2"/>
</dbReference>
<evidence type="ECO:0000259" key="3">
    <source>
        <dbReference type="SMART" id="SM00306"/>
    </source>
</evidence>
<dbReference type="NCBIfam" id="TIGR01445">
    <property type="entry name" value="intein_Nterm"/>
    <property type="match status" value="1"/>
</dbReference>
<evidence type="ECO:0000313" key="4">
    <source>
        <dbReference type="EMBL" id="KJH71196.1"/>
    </source>
</evidence>
<evidence type="ECO:0000256" key="1">
    <source>
        <dbReference type="ARBA" id="ARBA00023080"/>
    </source>
</evidence>
<gene>
    <name evidence="4" type="ORF">UH38_14420</name>
</gene>
<dbReference type="Pfam" id="PF22769">
    <property type="entry name" value="DCD"/>
    <property type="match status" value="1"/>
</dbReference>
<dbReference type="InterPro" id="IPR036844">
    <property type="entry name" value="Hint_dom_sf"/>
</dbReference>
<dbReference type="InterPro" id="IPR030934">
    <property type="entry name" value="Intein_C"/>
</dbReference>
<dbReference type="CDD" id="cd00081">
    <property type="entry name" value="Hint"/>
    <property type="match status" value="1"/>
</dbReference>
<dbReference type="PATRIC" id="fig|1618023.3.peg.4933"/>
<organism evidence="4 5">
    <name type="scientific">Aliterella atlantica CENA595</name>
    <dbReference type="NCBI Taxonomy" id="1618023"/>
    <lineage>
        <taxon>Bacteria</taxon>
        <taxon>Bacillati</taxon>
        <taxon>Cyanobacteriota</taxon>
        <taxon>Cyanophyceae</taxon>
        <taxon>Chroococcidiopsidales</taxon>
        <taxon>Aliterellaceae</taxon>
        <taxon>Aliterella</taxon>
    </lineage>
</organism>
<dbReference type="GO" id="GO:0006229">
    <property type="term" value="P:dUTP biosynthetic process"/>
    <property type="evidence" value="ECO:0007669"/>
    <property type="project" value="InterPro"/>
</dbReference>
<dbReference type="GO" id="GO:0016539">
    <property type="term" value="P:intein-mediated protein splicing"/>
    <property type="evidence" value="ECO:0007669"/>
    <property type="project" value="InterPro"/>
</dbReference>
<accession>A0A0D8ZVE9</accession>
<dbReference type="Pfam" id="PF14890">
    <property type="entry name" value="Intein_splicing"/>
    <property type="match status" value="1"/>
</dbReference>